<dbReference type="Pfam" id="PF01592">
    <property type="entry name" value="NifU_N"/>
    <property type="match status" value="1"/>
</dbReference>
<evidence type="ECO:0000313" key="2">
    <source>
        <dbReference type="EMBL" id="AJC49971.1"/>
    </source>
</evidence>
<dbReference type="Proteomes" id="UP000031129">
    <property type="component" value="Chromosome"/>
</dbReference>
<organism evidence="2 3">
    <name type="scientific">Mesomycoplasma flocculare ATCC 27399</name>
    <dbReference type="NCBI Taxonomy" id="743971"/>
    <lineage>
        <taxon>Bacteria</taxon>
        <taxon>Bacillati</taxon>
        <taxon>Mycoplasmatota</taxon>
        <taxon>Mycoplasmoidales</taxon>
        <taxon>Metamycoplasmataceae</taxon>
        <taxon>Mesomycoplasma</taxon>
    </lineage>
</organism>
<dbReference type="STRING" id="743971.MYF_02360"/>
<gene>
    <name evidence="2" type="ORF">MYF_02360</name>
</gene>
<dbReference type="Gene3D" id="3.90.1010.10">
    <property type="match status" value="1"/>
</dbReference>
<evidence type="ECO:0000313" key="3">
    <source>
        <dbReference type="Proteomes" id="UP000031129"/>
    </source>
</evidence>
<name>A0A0A8ECP8_MESFC</name>
<dbReference type="HOGENOM" id="CLU_079283_4_1_14"/>
<dbReference type="AlphaFoldDB" id="A0A0A8ECP8"/>
<accession>A0A0A8ECP8</accession>
<dbReference type="CDD" id="cd06664">
    <property type="entry name" value="IscU_like"/>
    <property type="match status" value="1"/>
</dbReference>
<dbReference type="KEGG" id="mfq:MYF_02360"/>
<proteinExistence type="predicted"/>
<protein>
    <submittedName>
        <fullName evidence="2">NifU family protein</fullName>
    </submittedName>
</protein>
<dbReference type="EMBL" id="CP007585">
    <property type="protein sequence ID" value="AJC49971.1"/>
    <property type="molecule type" value="Genomic_DNA"/>
</dbReference>
<dbReference type="SUPFAM" id="SSF82649">
    <property type="entry name" value="SufE/NifU"/>
    <property type="match status" value="1"/>
</dbReference>
<evidence type="ECO:0000259" key="1">
    <source>
        <dbReference type="Pfam" id="PF01592"/>
    </source>
</evidence>
<dbReference type="GO" id="GO:0051536">
    <property type="term" value="F:iron-sulfur cluster binding"/>
    <property type="evidence" value="ECO:0007669"/>
    <property type="project" value="InterPro"/>
</dbReference>
<dbReference type="InterPro" id="IPR002871">
    <property type="entry name" value="NIF_FeS_clus_asmbl_NifU_N"/>
</dbReference>
<dbReference type="RefSeq" id="WP_039387651.1">
    <property type="nucleotide sequence ID" value="NZ_CP007585.1"/>
</dbReference>
<sequence length="143" mass="16793">MYKDFNKRRDIILNANKKFKEKIRVCVSKNNQINQNCEDSVSLDLEILENKLKKIQFCASGCSLLIASCYLFEKILLDKTIQETKNLLNKYNEMINFQKIIPDLYDLNALFMVKNHQNRVVCVSLAKNLLRKVIKNYGKNQNK</sequence>
<keyword evidence="3" id="KW-1185">Reference proteome</keyword>
<dbReference type="GO" id="GO:0016226">
    <property type="term" value="P:iron-sulfur cluster assembly"/>
    <property type="evidence" value="ECO:0007669"/>
    <property type="project" value="InterPro"/>
</dbReference>
<dbReference type="GO" id="GO:0005506">
    <property type="term" value="F:iron ion binding"/>
    <property type="evidence" value="ECO:0007669"/>
    <property type="project" value="InterPro"/>
</dbReference>
<reference evidence="2 3" key="1">
    <citation type="journal article" date="2015" name="Genome Announc.">
        <title>Complete Genome Sequence of Mycoplasma flocculare Strain Ms42T (ATCC 27399T).</title>
        <authorList>
            <person name="Calcutt M.J."/>
            <person name="Foecking M.F."/>
            <person name="Heidari M.B."/>
            <person name="McIntosh M.A."/>
        </authorList>
    </citation>
    <scope>NUCLEOTIDE SEQUENCE [LARGE SCALE GENOMIC DNA]</scope>
    <source>
        <strain evidence="3">ATCC 27399</strain>
    </source>
</reference>
<dbReference type="OrthoDB" id="9804157at2"/>
<feature type="domain" description="NIF system FeS cluster assembly NifU N-terminal" evidence="1">
    <location>
        <begin position="32"/>
        <end position="141"/>
    </location>
</feature>